<evidence type="ECO:0000313" key="3">
    <source>
        <dbReference type="Proteomes" id="UP000039021"/>
    </source>
</evidence>
<protein>
    <submittedName>
        <fullName evidence="2">Uncharacterized protein</fullName>
    </submittedName>
</protein>
<organism evidence="2 3">
    <name type="scientific">Mycobacterium tuberculosis</name>
    <dbReference type="NCBI Taxonomy" id="1773"/>
    <lineage>
        <taxon>Bacteria</taxon>
        <taxon>Bacillati</taxon>
        <taxon>Actinomycetota</taxon>
        <taxon>Actinomycetes</taxon>
        <taxon>Mycobacteriales</taxon>
        <taxon>Mycobacteriaceae</taxon>
        <taxon>Mycobacterium</taxon>
        <taxon>Mycobacterium tuberculosis complex</taxon>
    </lineage>
</organism>
<dbReference type="AlphaFoldDB" id="A0A916LCE4"/>
<proteinExistence type="predicted"/>
<gene>
    <name evidence="2" type="ORF">ERS007739_03024</name>
</gene>
<dbReference type="Proteomes" id="UP000039021">
    <property type="component" value="Unassembled WGS sequence"/>
</dbReference>
<dbReference type="EMBL" id="CSBK01001490">
    <property type="protein sequence ID" value="COY73647.1"/>
    <property type="molecule type" value="Genomic_DNA"/>
</dbReference>
<reference evidence="3" key="1">
    <citation type="submission" date="2015-03" db="EMBL/GenBank/DDBJ databases">
        <authorList>
            <consortium name="Pathogen Informatics"/>
        </authorList>
    </citation>
    <scope>NUCLEOTIDE SEQUENCE [LARGE SCALE GENOMIC DNA]</scope>
    <source>
        <strain evidence="3">N09902308</strain>
    </source>
</reference>
<evidence type="ECO:0000256" key="1">
    <source>
        <dbReference type="SAM" id="MobiDB-lite"/>
    </source>
</evidence>
<evidence type="ECO:0000313" key="2">
    <source>
        <dbReference type="EMBL" id="COY73647.1"/>
    </source>
</evidence>
<accession>A0A916LCE4</accession>
<feature type="region of interest" description="Disordered" evidence="1">
    <location>
        <begin position="118"/>
        <end position="137"/>
    </location>
</feature>
<comment type="caution">
    <text evidence="2">The sequence shown here is derived from an EMBL/GenBank/DDBJ whole genome shotgun (WGS) entry which is preliminary data.</text>
</comment>
<name>A0A916LCE4_MYCTX</name>
<sequence>MASGSAKSLRRSAGAPSVIRLSSSEFAVSRRNCSNPGALGVIAFITALRSPASAMFPMLLTTSGGTVSAFRRGAPAAAVSFMEKRRSSSTCVHSAYEETSQASAPVMVRTLRIGSRVRNSATASGIRSPRAENGTSSRTVAVIRRGSHQG</sequence>